<dbReference type="Pfam" id="PF12697">
    <property type="entry name" value="Abhydrolase_6"/>
    <property type="match status" value="1"/>
</dbReference>
<keyword evidence="2" id="KW-0378">Hydrolase</keyword>
<dbReference type="GO" id="GO:0016787">
    <property type="term" value="F:hydrolase activity"/>
    <property type="evidence" value="ECO:0007669"/>
    <property type="project" value="UniProtKB-KW"/>
</dbReference>
<proteinExistence type="inferred from homology"/>
<organism evidence="4 5">
    <name type="scientific">Pseudoxanthobacter soli DSM 19599</name>
    <dbReference type="NCBI Taxonomy" id="1123029"/>
    <lineage>
        <taxon>Bacteria</taxon>
        <taxon>Pseudomonadati</taxon>
        <taxon>Pseudomonadota</taxon>
        <taxon>Alphaproteobacteria</taxon>
        <taxon>Hyphomicrobiales</taxon>
        <taxon>Segnochrobactraceae</taxon>
        <taxon>Pseudoxanthobacter</taxon>
    </lineage>
</organism>
<dbReference type="RefSeq" id="WP_073626400.1">
    <property type="nucleotide sequence ID" value="NZ_FRXO01000002.1"/>
</dbReference>
<evidence type="ECO:0000313" key="4">
    <source>
        <dbReference type="EMBL" id="SHO62588.1"/>
    </source>
</evidence>
<dbReference type="EMBL" id="FRXO01000002">
    <property type="protein sequence ID" value="SHO62588.1"/>
    <property type="molecule type" value="Genomic_DNA"/>
</dbReference>
<protein>
    <submittedName>
        <fullName evidence="4">Pimeloyl-ACP methyl ester carboxylesterase</fullName>
    </submittedName>
</protein>
<comment type="similarity">
    <text evidence="1">Belongs to the AB hydrolase superfamily.</text>
</comment>
<dbReference type="FunFam" id="3.40.50.1820:FF:000042">
    <property type="entry name" value="probable strigolactone esterase DAD2"/>
    <property type="match status" value="1"/>
</dbReference>
<evidence type="ECO:0000259" key="3">
    <source>
        <dbReference type="Pfam" id="PF12697"/>
    </source>
</evidence>
<dbReference type="STRING" id="1123029.SAMN02745172_01097"/>
<evidence type="ECO:0000313" key="5">
    <source>
        <dbReference type="Proteomes" id="UP000186406"/>
    </source>
</evidence>
<evidence type="ECO:0000256" key="2">
    <source>
        <dbReference type="ARBA" id="ARBA00022801"/>
    </source>
</evidence>
<dbReference type="AlphaFoldDB" id="A0A1M7ZCG2"/>
<gene>
    <name evidence="4" type="ORF">SAMN02745172_01097</name>
</gene>
<accession>A0A1M7ZCG2</accession>
<dbReference type="InterPro" id="IPR000073">
    <property type="entry name" value="AB_hydrolase_1"/>
</dbReference>
<reference evidence="4 5" key="1">
    <citation type="submission" date="2016-12" db="EMBL/GenBank/DDBJ databases">
        <authorList>
            <person name="Song W.-J."/>
            <person name="Kurnit D.M."/>
        </authorList>
    </citation>
    <scope>NUCLEOTIDE SEQUENCE [LARGE SCALE GENOMIC DNA]</scope>
    <source>
        <strain evidence="4 5">DSM 19599</strain>
    </source>
</reference>
<feature type="domain" description="AB hydrolase-1" evidence="3">
    <location>
        <begin position="20"/>
        <end position="256"/>
    </location>
</feature>
<keyword evidence="5" id="KW-1185">Reference proteome</keyword>
<evidence type="ECO:0000256" key="1">
    <source>
        <dbReference type="ARBA" id="ARBA00008645"/>
    </source>
</evidence>
<dbReference type="InterPro" id="IPR029058">
    <property type="entry name" value="AB_hydrolase_fold"/>
</dbReference>
<dbReference type="Gene3D" id="3.40.50.1820">
    <property type="entry name" value="alpha/beta hydrolase"/>
    <property type="match status" value="1"/>
</dbReference>
<dbReference type="SUPFAM" id="SSF53474">
    <property type="entry name" value="alpha/beta-Hydrolases"/>
    <property type="match status" value="1"/>
</dbReference>
<sequence length="266" mass="29147">MTQRFKAYNGLVTGSGEDVVVISHGFGTDQTAWQFIRPWLDARFRVVSFDLAGAGPNGTRTYDRHRHRSIYGFADDLIDILDELSIRNCLYIGHSVSGMVGGIAALTRPDLFRKMTMIGASPRYLNDDGYVGGFEGADLDALFAAMATNFQAWGAGFAPAVVGVPDNAAIDEFCRTLFQMRPDIALSIARTIFQSDVREIATRLDCPTTIIQTRADVAVPMDVAEWLHRNIRGSTLQIIDASGHLPHMTAPGEVLRALDQCLLQPA</sequence>
<dbReference type="Proteomes" id="UP000186406">
    <property type="component" value="Unassembled WGS sequence"/>
</dbReference>
<name>A0A1M7ZCG2_9HYPH</name>
<dbReference type="OrthoDB" id="8680283at2"/>
<dbReference type="PANTHER" id="PTHR43039">
    <property type="entry name" value="ESTERASE-RELATED"/>
    <property type="match status" value="1"/>
</dbReference>